<evidence type="ECO:0000313" key="2">
    <source>
        <dbReference type="EMBL" id="CZT25095.1"/>
    </source>
</evidence>
<dbReference type="GeneID" id="35605859"/>
<sequence>MSEKETSSQGTSKSGKMAALKSMFQKDESAKRAPSVASTSTDAPLLDRNGNKTAKYTTAETMQGQFRFTSG</sequence>
<feature type="compositionally biased region" description="Polar residues" evidence="1">
    <location>
        <begin position="51"/>
        <end position="71"/>
    </location>
</feature>
<accession>A0A2D3VGH8</accession>
<feature type="region of interest" description="Disordered" evidence="1">
    <location>
        <begin position="1"/>
        <end position="71"/>
    </location>
</feature>
<keyword evidence="3" id="KW-1185">Reference proteome</keyword>
<dbReference type="AlphaFoldDB" id="A0A2D3VGH8"/>
<organism evidence="2 3">
    <name type="scientific">Ramularia collo-cygni</name>
    <dbReference type="NCBI Taxonomy" id="112498"/>
    <lineage>
        <taxon>Eukaryota</taxon>
        <taxon>Fungi</taxon>
        <taxon>Dikarya</taxon>
        <taxon>Ascomycota</taxon>
        <taxon>Pezizomycotina</taxon>
        <taxon>Dothideomycetes</taxon>
        <taxon>Dothideomycetidae</taxon>
        <taxon>Mycosphaerellales</taxon>
        <taxon>Mycosphaerellaceae</taxon>
        <taxon>Ramularia</taxon>
    </lineage>
</organism>
<name>A0A2D3VGH8_9PEZI</name>
<protein>
    <submittedName>
        <fullName evidence="2">Uncharacterized protein</fullName>
    </submittedName>
</protein>
<gene>
    <name evidence="2" type="ORF">RCC_10824</name>
</gene>
<proteinExistence type="predicted"/>
<dbReference type="EMBL" id="FJUY01000025">
    <property type="protein sequence ID" value="CZT25095.1"/>
    <property type="molecule type" value="Genomic_DNA"/>
</dbReference>
<dbReference type="Proteomes" id="UP000225277">
    <property type="component" value="Unassembled WGS sequence"/>
</dbReference>
<reference evidence="2 3" key="1">
    <citation type="submission" date="2016-03" db="EMBL/GenBank/DDBJ databases">
        <authorList>
            <person name="Ploux O."/>
        </authorList>
    </citation>
    <scope>NUCLEOTIDE SEQUENCE [LARGE SCALE GENOMIC DNA]</scope>
    <source>
        <strain evidence="2 3">URUG2</strain>
    </source>
</reference>
<dbReference type="RefSeq" id="XP_023631818.1">
    <property type="nucleotide sequence ID" value="XM_023776050.1"/>
</dbReference>
<evidence type="ECO:0000256" key="1">
    <source>
        <dbReference type="SAM" id="MobiDB-lite"/>
    </source>
</evidence>
<evidence type="ECO:0000313" key="3">
    <source>
        <dbReference type="Proteomes" id="UP000225277"/>
    </source>
</evidence>